<organism evidence="4 5">
    <name type="scientific">Fermentimicrarchaeum limneticum</name>
    <dbReference type="NCBI Taxonomy" id="2795018"/>
    <lineage>
        <taxon>Archaea</taxon>
        <taxon>Candidatus Micrarchaeota</taxon>
        <taxon>Candidatus Fermentimicrarchaeales</taxon>
        <taxon>Candidatus Fermentimicrarchaeaceae</taxon>
        <taxon>Candidatus Fermentimicrarchaeum</taxon>
    </lineage>
</organism>
<dbReference type="PANTHER" id="PTHR48105">
    <property type="entry name" value="THIOREDOXIN REDUCTASE 1-RELATED-RELATED"/>
    <property type="match status" value="1"/>
</dbReference>
<dbReference type="InterPro" id="IPR036188">
    <property type="entry name" value="FAD/NAD-bd_sf"/>
</dbReference>
<dbReference type="Proteomes" id="UP000510821">
    <property type="component" value="Chromosome"/>
</dbReference>
<dbReference type="EMBL" id="CP058998">
    <property type="protein sequence ID" value="QLJ52473.1"/>
    <property type="molecule type" value="Genomic_DNA"/>
</dbReference>
<evidence type="ECO:0000313" key="5">
    <source>
        <dbReference type="Proteomes" id="UP000510821"/>
    </source>
</evidence>
<feature type="domain" description="FAD/NAD(P)-binding" evidence="3">
    <location>
        <begin position="2"/>
        <end position="284"/>
    </location>
</feature>
<dbReference type="PRINTS" id="PR00368">
    <property type="entry name" value="FADPNR"/>
</dbReference>
<keyword evidence="1" id="KW-0285">Flavoprotein</keyword>
<evidence type="ECO:0000313" key="4">
    <source>
        <dbReference type="EMBL" id="QLJ52473.1"/>
    </source>
</evidence>
<gene>
    <name evidence="4" type="ORF">Sv326_0298</name>
</gene>
<dbReference type="KEGG" id="flt:Sv326_0298"/>
<proteinExistence type="predicted"/>
<dbReference type="EC" id="1.8.1.9" evidence="4"/>
<name>A0A7D5XEG5_FERL1</name>
<protein>
    <submittedName>
        <fullName evidence="4">Thioredoxin reductase</fullName>
        <ecNumber evidence="4">1.8.1.9</ecNumber>
    </submittedName>
</protein>
<dbReference type="GO" id="GO:0004791">
    <property type="term" value="F:thioredoxin-disulfide reductase (NADPH) activity"/>
    <property type="evidence" value="ECO:0007669"/>
    <property type="project" value="UniProtKB-EC"/>
</dbReference>
<evidence type="ECO:0000256" key="2">
    <source>
        <dbReference type="ARBA" id="ARBA00023002"/>
    </source>
</evidence>
<dbReference type="Gene3D" id="3.50.50.60">
    <property type="entry name" value="FAD/NAD(P)-binding domain"/>
    <property type="match status" value="2"/>
</dbReference>
<reference evidence="5" key="1">
    <citation type="submission" date="2020-07" db="EMBL/GenBank/DDBJ databases">
        <title>Metabolic diversity and evolutionary history of the archaeal phylum ###Micrarchaeota### uncovered from a freshwater lake metagenome.</title>
        <authorList>
            <person name="Kadnikov V.V."/>
            <person name="Savvichev A.S."/>
            <person name="Mardanov A.V."/>
            <person name="Beletsky A.V."/>
            <person name="Chupakov A.V."/>
            <person name="Kokryatskaya N.M."/>
            <person name="Pimenov N.V."/>
            <person name="Ravin N.V."/>
        </authorList>
    </citation>
    <scope>NUCLEOTIDE SEQUENCE [LARGE SCALE GENOMIC DNA]</scope>
</reference>
<dbReference type="InterPro" id="IPR023753">
    <property type="entry name" value="FAD/NAD-binding_dom"/>
</dbReference>
<dbReference type="PRINTS" id="PR00469">
    <property type="entry name" value="PNDRDTASEII"/>
</dbReference>
<evidence type="ECO:0000259" key="3">
    <source>
        <dbReference type="Pfam" id="PF07992"/>
    </source>
</evidence>
<evidence type="ECO:0000256" key="1">
    <source>
        <dbReference type="ARBA" id="ARBA00022630"/>
    </source>
</evidence>
<dbReference type="SUPFAM" id="SSF51905">
    <property type="entry name" value="FAD/NAD(P)-binding domain"/>
    <property type="match status" value="1"/>
</dbReference>
<accession>A0A7D5XEG5</accession>
<dbReference type="InterPro" id="IPR050097">
    <property type="entry name" value="Ferredoxin-NADP_redctase_2"/>
</dbReference>
<dbReference type="AlphaFoldDB" id="A0A7D5XEG5"/>
<sequence length="309" mass="33508">MFDMIVIGGGVSGLSAAMYGGRLGLKTLLLGEMMGGVMNFAHLVENYPGIESTTGMELAEKFKSHASKYSVEFKEERVEGAERTSNGFKVTTGSAAYEAKTLVFATGSEVRKLGVPGEKEFEGKGVHYCALCDGPLYRDRVVAVVGGSDSAAKEALLIAEYATRVYIIYRGEKMRAEEYNLKRVMSNPKIKLITKTSVVGIRGDKLVKSMMLDKEYERKKELKVDAVFIYVGRVPSSQLAAKLGVKLNERGEILTDKNSDTNVLGIFAAGDVTNSSFKQIIVGAGDGVKAAHSAYSYLKNQDIQHVGDV</sequence>
<dbReference type="Pfam" id="PF07992">
    <property type="entry name" value="Pyr_redox_2"/>
    <property type="match status" value="1"/>
</dbReference>
<keyword evidence="2 4" id="KW-0560">Oxidoreductase</keyword>